<dbReference type="AlphaFoldDB" id="A0A9X3MNM9"/>
<evidence type="ECO:0000256" key="1">
    <source>
        <dbReference type="ARBA" id="ARBA00009820"/>
    </source>
</evidence>
<dbReference type="RefSeq" id="WP_270038567.1">
    <property type="nucleotide sequence ID" value="NZ_JAPDOD010000003.1"/>
</dbReference>
<protein>
    <submittedName>
        <fullName evidence="4">Uncharacterized protein</fullName>
    </submittedName>
</protein>
<keyword evidence="5" id="KW-1185">Reference proteome</keyword>
<evidence type="ECO:0000256" key="3">
    <source>
        <dbReference type="SAM" id="SignalP"/>
    </source>
</evidence>
<gene>
    <name evidence="4" type="ORF">OM076_05965</name>
</gene>
<name>A0A9X3MNM9_9ACTN</name>
<dbReference type="InterPro" id="IPR011659">
    <property type="entry name" value="WD40"/>
</dbReference>
<dbReference type="Pfam" id="PF07676">
    <property type="entry name" value="PD40"/>
    <property type="match status" value="4"/>
</dbReference>
<feature type="region of interest" description="Disordered" evidence="2">
    <location>
        <begin position="289"/>
        <end position="311"/>
    </location>
</feature>
<dbReference type="Gene3D" id="2.120.10.30">
    <property type="entry name" value="TolB, C-terminal domain"/>
    <property type="match status" value="2"/>
</dbReference>
<dbReference type="PANTHER" id="PTHR36842">
    <property type="entry name" value="PROTEIN TOLB HOMOLOG"/>
    <property type="match status" value="1"/>
</dbReference>
<dbReference type="SUPFAM" id="SSF82171">
    <property type="entry name" value="DPP6 N-terminal domain-like"/>
    <property type="match status" value="1"/>
</dbReference>
<comment type="similarity">
    <text evidence="1">Belongs to the TolB family.</text>
</comment>
<dbReference type="PANTHER" id="PTHR36842:SF1">
    <property type="entry name" value="PROTEIN TOLB"/>
    <property type="match status" value="1"/>
</dbReference>
<dbReference type="EMBL" id="JAPDOD010000003">
    <property type="protein sequence ID" value="MDA0159799.1"/>
    <property type="molecule type" value="Genomic_DNA"/>
</dbReference>
<keyword evidence="3" id="KW-0732">Signal</keyword>
<organism evidence="4 5">
    <name type="scientific">Solirubrobacter ginsenosidimutans</name>
    <dbReference type="NCBI Taxonomy" id="490573"/>
    <lineage>
        <taxon>Bacteria</taxon>
        <taxon>Bacillati</taxon>
        <taxon>Actinomycetota</taxon>
        <taxon>Thermoleophilia</taxon>
        <taxon>Solirubrobacterales</taxon>
        <taxon>Solirubrobacteraceae</taxon>
        <taxon>Solirubrobacter</taxon>
    </lineage>
</organism>
<feature type="signal peptide" evidence="3">
    <location>
        <begin position="1"/>
        <end position="20"/>
    </location>
</feature>
<evidence type="ECO:0000256" key="2">
    <source>
        <dbReference type="SAM" id="MobiDB-lite"/>
    </source>
</evidence>
<reference evidence="4" key="1">
    <citation type="submission" date="2022-10" db="EMBL/GenBank/DDBJ databases">
        <title>The WGS of Solirubrobacter ginsenosidimutans DSM 21036.</title>
        <authorList>
            <person name="Jiang Z."/>
        </authorList>
    </citation>
    <scope>NUCLEOTIDE SEQUENCE</scope>
    <source>
        <strain evidence="4">DSM 21036</strain>
    </source>
</reference>
<dbReference type="InterPro" id="IPR011042">
    <property type="entry name" value="6-blade_b-propeller_TolB-like"/>
</dbReference>
<evidence type="ECO:0000313" key="4">
    <source>
        <dbReference type="EMBL" id="MDA0159799.1"/>
    </source>
</evidence>
<feature type="chain" id="PRO_5040888227" evidence="3">
    <location>
        <begin position="21"/>
        <end position="492"/>
    </location>
</feature>
<accession>A0A9X3MNM9</accession>
<sequence length="492" mass="51217">MRTALAVLALTLAVAAPAHGQSPGVNGNLVYEHAGGLWTVGTDALVNVPQPTRLAASGRDPAWSARASRIAYSSGNGHSRDIWSIGAPVAGTPRRLTRAPGADSSPTWSPGGGWIAFTSRRYGSSDVWVMHADGTVARVIAGEPDVVERQPAWSPDGKWIAFASNKEGSYAIWIMAPNGTDPRLLAAVGSYAADPTWSPDGKRIAFAAGTASSTHIVSVDLATGADVRTITPPGAGDRGPAWSPDGLQILYTHRNRALWVADAEGTAGARAALTAEAGVPTRVKAGRNADWGLLPRPSAPQPGDSVTAAPTGDIKVKVPGSDELIALDRKAQLPVDTRIETGDAEVDLIAAAPAGPNTSARLKGRFTFTQHPGDLTNELQLAATGCPTDGRAAASRAIYDNASISTKAPGRWKQSGSHTNGTSRRTAWYMKVTCDKEITVVVEGDVDVRDDDFPFTILVSAGQCYVHPSPDGRPLAGTCGANRDALPQAPTG</sequence>
<evidence type="ECO:0000313" key="5">
    <source>
        <dbReference type="Proteomes" id="UP001149140"/>
    </source>
</evidence>
<comment type="caution">
    <text evidence="4">The sequence shown here is derived from an EMBL/GenBank/DDBJ whole genome shotgun (WGS) entry which is preliminary data.</text>
</comment>
<proteinExistence type="inferred from homology"/>
<dbReference type="Proteomes" id="UP001149140">
    <property type="component" value="Unassembled WGS sequence"/>
</dbReference>